<feature type="compositionally biased region" description="Polar residues" evidence="1">
    <location>
        <begin position="114"/>
        <end position="132"/>
    </location>
</feature>
<organism evidence="3 4">
    <name type="scientific">Cherax quadricarinatus</name>
    <name type="common">Australian red claw crayfish</name>
    <dbReference type="NCBI Taxonomy" id="27406"/>
    <lineage>
        <taxon>Eukaryota</taxon>
        <taxon>Metazoa</taxon>
        <taxon>Ecdysozoa</taxon>
        <taxon>Arthropoda</taxon>
        <taxon>Crustacea</taxon>
        <taxon>Multicrustacea</taxon>
        <taxon>Malacostraca</taxon>
        <taxon>Eumalacostraca</taxon>
        <taxon>Eucarida</taxon>
        <taxon>Decapoda</taxon>
        <taxon>Pleocyemata</taxon>
        <taxon>Astacidea</taxon>
        <taxon>Parastacoidea</taxon>
        <taxon>Parastacidae</taxon>
        <taxon>Cherax</taxon>
    </lineage>
</organism>
<accession>A0AAW0WQI0</accession>
<feature type="transmembrane region" description="Helical" evidence="2">
    <location>
        <begin position="35"/>
        <end position="53"/>
    </location>
</feature>
<dbReference type="AlphaFoldDB" id="A0AAW0WQI0"/>
<gene>
    <name evidence="3" type="ORF">OTU49_008137</name>
</gene>
<evidence type="ECO:0000256" key="2">
    <source>
        <dbReference type="SAM" id="Phobius"/>
    </source>
</evidence>
<feature type="transmembrane region" description="Helical" evidence="2">
    <location>
        <begin position="12"/>
        <end position="29"/>
    </location>
</feature>
<feature type="non-terminal residue" evidence="3">
    <location>
        <position position="1"/>
    </location>
</feature>
<evidence type="ECO:0000313" key="3">
    <source>
        <dbReference type="EMBL" id="KAK8730194.1"/>
    </source>
</evidence>
<proteinExistence type="predicted"/>
<keyword evidence="2" id="KW-0472">Membrane</keyword>
<reference evidence="3 4" key="1">
    <citation type="journal article" date="2024" name="BMC Genomics">
        <title>Genome assembly of redclaw crayfish (Cherax quadricarinatus) provides insights into its immune adaptation and hypoxia tolerance.</title>
        <authorList>
            <person name="Liu Z."/>
            <person name="Zheng J."/>
            <person name="Li H."/>
            <person name="Fang K."/>
            <person name="Wang S."/>
            <person name="He J."/>
            <person name="Zhou D."/>
            <person name="Weng S."/>
            <person name="Chi M."/>
            <person name="Gu Z."/>
            <person name="He J."/>
            <person name="Li F."/>
            <person name="Wang M."/>
        </authorList>
    </citation>
    <scope>NUCLEOTIDE SEQUENCE [LARGE SCALE GENOMIC DNA]</scope>
    <source>
        <strain evidence="3">ZL_2023a</strain>
    </source>
</reference>
<dbReference type="Proteomes" id="UP001445076">
    <property type="component" value="Unassembled WGS sequence"/>
</dbReference>
<comment type="caution">
    <text evidence="3">The sequence shown here is derived from an EMBL/GenBank/DDBJ whole genome shotgun (WGS) entry which is preliminary data.</text>
</comment>
<name>A0AAW0WQI0_CHEQU</name>
<evidence type="ECO:0000256" key="1">
    <source>
        <dbReference type="SAM" id="MobiDB-lite"/>
    </source>
</evidence>
<protein>
    <submittedName>
        <fullName evidence="3">Uncharacterized protein</fullName>
    </submittedName>
</protein>
<sequence length="238" mass="26345">NLLYSVLQKDYFGILATFSVLGFFFFIIFSVLEISVLAVISGVATMILIVLSYKAKRKINQMELQESARERDVTNQDTVNQMEVRVATYQIDVNSSAVDIQNAHIRVSYPASPPQYSATPPQYRATHSTSEASPPLFSTPPPPYSATPPTYLETMLYPTGAPLLVPSTTYPQELDVSIILDPLSRHSTQQNIQAEQNYGTFAANILRSDGMRSTTVLQFSEDGLPSYEAAIATIQHLN</sequence>
<evidence type="ECO:0000313" key="4">
    <source>
        <dbReference type="Proteomes" id="UP001445076"/>
    </source>
</evidence>
<keyword evidence="2" id="KW-0812">Transmembrane</keyword>
<keyword evidence="4" id="KW-1185">Reference proteome</keyword>
<dbReference type="EMBL" id="JARKIK010000065">
    <property type="protein sequence ID" value="KAK8730194.1"/>
    <property type="molecule type" value="Genomic_DNA"/>
</dbReference>
<keyword evidence="2" id="KW-1133">Transmembrane helix</keyword>
<feature type="region of interest" description="Disordered" evidence="1">
    <location>
        <begin position="111"/>
        <end position="140"/>
    </location>
</feature>